<comment type="caution">
    <text evidence="1">The sequence shown here is derived from an EMBL/GenBank/DDBJ whole genome shotgun (WGS) entry which is preliminary data.</text>
</comment>
<reference evidence="1 3" key="2">
    <citation type="submission" date="2019-09" db="EMBL/GenBank/DDBJ databases">
        <title>A bacterium isolated from glacier soil.</title>
        <authorList>
            <person name="Liu Q."/>
        </authorList>
    </citation>
    <scope>NUCLEOTIDE SEQUENCE [LARGE SCALE GENOMIC DNA]</scope>
    <source>
        <strain evidence="1 3">MDT1-10-3</strain>
    </source>
</reference>
<reference evidence="1 3" key="1">
    <citation type="submission" date="2019-07" db="EMBL/GenBank/DDBJ databases">
        <authorList>
            <person name="Qu J.-H."/>
        </authorList>
    </citation>
    <scope>NUCLEOTIDE SEQUENCE [LARGE SCALE GENOMIC DNA]</scope>
    <source>
        <strain evidence="1 3">MDT1-10-3</strain>
    </source>
</reference>
<sequence length="186" mass="20988">MNKHPHNDLTIEVFDDPIYKLDSADNNSNYAKHYLGSGAREFPTSKHGIRIYKEEEEISSCIIIGSGGATGIQEQSSIIENDNILICCCDTVFCLALPDLELKWKTQADQATCFGIYKIQDGFIVHGEIEISRLDNLGNIKWSFGGADIFVSIDGEESFKLEPDHIELTDFYNRKYKIDFEGNPIQ</sequence>
<name>A0A5M8QFM2_9BACT</name>
<dbReference type="Proteomes" id="UP000323866">
    <property type="component" value="Unassembled WGS sequence"/>
</dbReference>
<dbReference type="Proteomes" id="UP001570846">
    <property type="component" value="Unassembled WGS sequence"/>
</dbReference>
<dbReference type="OrthoDB" id="334526at2"/>
<organism evidence="1 3">
    <name type="scientific">Rufibacter glacialis</name>
    <dbReference type="NCBI Taxonomy" id="1259555"/>
    <lineage>
        <taxon>Bacteria</taxon>
        <taxon>Pseudomonadati</taxon>
        <taxon>Bacteroidota</taxon>
        <taxon>Cytophagia</taxon>
        <taxon>Cytophagales</taxon>
        <taxon>Hymenobacteraceae</taxon>
        <taxon>Rufibacter</taxon>
    </lineage>
</organism>
<accession>A0A5M8QFM2</accession>
<proteinExistence type="predicted"/>
<dbReference type="EMBL" id="JBGOGF010000003">
    <property type="protein sequence ID" value="MFA1770843.1"/>
    <property type="molecule type" value="Genomic_DNA"/>
</dbReference>
<evidence type="ECO:0000313" key="4">
    <source>
        <dbReference type="Proteomes" id="UP001570846"/>
    </source>
</evidence>
<dbReference type="RefSeq" id="WP_149098883.1">
    <property type="nucleotide sequence ID" value="NZ_BMMG01000004.1"/>
</dbReference>
<keyword evidence="4" id="KW-1185">Reference proteome</keyword>
<dbReference type="AlphaFoldDB" id="A0A5M8QFM2"/>
<evidence type="ECO:0000313" key="1">
    <source>
        <dbReference type="EMBL" id="KAA6433222.1"/>
    </source>
</evidence>
<evidence type="ECO:0000313" key="3">
    <source>
        <dbReference type="Proteomes" id="UP000323866"/>
    </source>
</evidence>
<dbReference type="EMBL" id="VKKZ01000021">
    <property type="protein sequence ID" value="KAA6433222.1"/>
    <property type="molecule type" value="Genomic_DNA"/>
</dbReference>
<reference evidence="2 4" key="3">
    <citation type="submission" date="2024-08" db="EMBL/GenBank/DDBJ databases">
        <authorList>
            <person name="Wei W."/>
        </authorList>
    </citation>
    <scope>NUCLEOTIDE SEQUENCE [LARGE SCALE GENOMIC DNA]</scope>
    <source>
        <strain evidence="2 4">XU2</strain>
    </source>
</reference>
<protein>
    <submittedName>
        <fullName evidence="1">Uncharacterized protein</fullName>
    </submittedName>
</protein>
<gene>
    <name evidence="2" type="ORF">ACD591_06040</name>
    <name evidence="1" type="ORF">FOE74_12090</name>
</gene>
<evidence type="ECO:0000313" key="2">
    <source>
        <dbReference type="EMBL" id="MFA1770843.1"/>
    </source>
</evidence>